<comment type="caution">
    <text evidence="1">The sequence shown here is derived from an EMBL/GenBank/DDBJ whole genome shotgun (WGS) entry which is preliminary data.</text>
</comment>
<organism evidence="1 2">
    <name type="scientific">Solanum commersonii</name>
    <name type="common">Commerson's wild potato</name>
    <name type="synonym">Commerson's nightshade</name>
    <dbReference type="NCBI Taxonomy" id="4109"/>
    <lineage>
        <taxon>Eukaryota</taxon>
        <taxon>Viridiplantae</taxon>
        <taxon>Streptophyta</taxon>
        <taxon>Embryophyta</taxon>
        <taxon>Tracheophyta</taxon>
        <taxon>Spermatophyta</taxon>
        <taxon>Magnoliopsida</taxon>
        <taxon>eudicotyledons</taxon>
        <taxon>Gunneridae</taxon>
        <taxon>Pentapetalae</taxon>
        <taxon>asterids</taxon>
        <taxon>lamiids</taxon>
        <taxon>Solanales</taxon>
        <taxon>Solanaceae</taxon>
        <taxon>Solanoideae</taxon>
        <taxon>Solaneae</taxon>
        <taxon>Solanum</taxon>
    </lineage>
</organism>
<evidence type="ECO:0000313" key="2">
    <source>
        <dbReference type="Proteomes" id="UP000824120"/>
    </source>
</evidence>
<dbReference type="EMBL" id="JACXVP010000002">
    <property type="protein sequence ID" value="KAG5622094.1"/>
    <property type="molecule type" value="Genomic_DNA"/>
</dbReference>
<accession>A0A9J6ABM0</accession>
<keyword evidence="2" id="KW-1185">Reference proteome</keyword>
<reference evidence="1 2" key="1">
    <citation type="submission" date="2020-09" db="EMBL/GenBank/DDBJ databases">
        <title>De no assembly of potato wild relative species, Solanum commersonii.</title>
        <authorList>
            <person name="Cho K."/>
        </authorList>
    </citation>
    <scope>NUCLEOTIDE SEQUENCE [LARGE SCALE GENOMIC DNA]</scope>
    <source>
        <strain evidence="1">LZ3.2</strain>
        <tissue evidence="1">Leaf</tissue>
    </source>
</reference>
<gene>
    <name evidence="1" type="ORF">H5410_007312</name>
</gene>
<sequence length="75" mass="8631">MPQAIKDKQIIFITINKDLLIPAAASFPMMKSVNMNVYWVIDKMWQQDQLTAKQLFVDAAVTLKQHLLKIFAPEV</sequence>
<proteinExistence type="predicted"/>
<evidence type="ECO:0000313" key="1">
    <source>
        <dbReference type="EMBL" id="KAG5622094.1"/>
    </source>
</evidence>
<protein>
    <submittedName>
        <fullName evidence="1">Uncharacterized protein</fullName>
    </submittedName>
</protein>
<dbReference type="Proteomes" id="UP000824120">
    <property type="component" value="Chromosome 2"/>
</dbReference>
<name>A0A9J6ABM0_SOLCO</name>
<dbReference type="AlphaFoldDB" id="A0A9J6ABM0"/>